<feature type="region of interest" description="Disordered" evidence="1">
    <location>
        <begin position="73"/>
        <end position="124"/>
    </location>
</feature>
<protein>
    <submittedName>
        <fullName evidence="2">Uncharacterized protein</fullName>
    </submittedName>
</protein>
<accession>A0ABM9I590</accession>
<sequence>MCGKLVKRDIASAVVLKLVGGQVIRIAKKQSVIFIAAILQQIWLTECASGETSRIDLDGKTLFSGTHLKHDEEQLRVAESTGSPLFDSEMPANDRPANQYPTNSSTPSENAGDSPLFEPDSADSVDRLEQDEELFAPEPPSTASDTTEAPAEITRSKSADIFISGRIAAEYRLFPNYGLEDSMTYNHNFALAVEPQLKIDWDHGDGRFSFVPFLRLDEHDSKRSHYDVREFLISYRFGKTTVRAGIGRVFWGVTESRHTVDIINQTDLVENPDGEDKLGQPMLNLEYASDYGTLQGFFLPFSRARTYPGRFGRIRPPIPVAQNAPVYNGSASTHHPDFAVRWSHSIDRLDIGVAHFHGTTREPVWRPQVDRFGIPIKLIPVYDVIDQTSLDLALAQGNWLWKLEAFTRSGQGQRFEQVTAGFEYTMSGVFDSGADLGLLAEYLYDGREKRNLTTPYDNDLFLGMRLALNDTQSTELLSGIFVDTSNGTVLYNVEASRRIGDSWKINFEARGFAYTDRSDFAHMFRRESYLMFELEKYF</sequence>
<dbReference type="Proteomes" id="UP001162030">
    <property type="component" value="Chromosome"/>
</dbReference>
<gene>
    <name evidence="2" type="ORF">MSZNOR_3428</name>
</gene>
<feature type="compositionally biased region" description="Polar residues" evidence="1">
    <location>
        <begin position="99"/>
        <end position="111"/>
    </location>
</feature>
<dbReference type="EMBL" id="OX458333">
    <property type="protein sequence ID" value="CAI8900433.1"/>
    <property type="molecule type" value="Genomic_DNA"/>
</dbReference>
<dbReference type="RefSeq" id="WP_156912823.1">
    <property type="nucleotide sequence ID" value="NZ_OX458333.1"/>
</dbReference>
<evidence type="ECO:0000313" key="3">
    <source>
        <dbReference type="Proteomes" id="UP001162030"/>
    </source>
</evidence>
<keyword evidence="3" id="KW-1185">Reference proteome</keyword>
<reference evidence="2 3" key="1">
    <citation type="submission" date="2023-03" db="EMBL/GenBank/DDBJ databases">
        <authorList>
            <person name="Pearce D."/>
        </authorList>
    </citation>
    <scope>NUCLEOTIDE SEQUENCE [LARGE SCALE GENOMIC DNA]</scope>
    <source>
        <strain evidence="2">Msz</strain>
    </source>
</reference>
<organism evidence="2 3">
    <name type="scientific">Methylocaldum szegediense</name>
    <dbReference type="NCBI Taxonomy" id="73780"/>
    <lineage>
        <taxon>Bacteria</taxon>
        <taxon>Pseudomonadati</taxon>
        <taxon>Pseudomonadota</taxon>
        <taxon>Gammaproteobacteria</taxon>
        <taxon>Methylococcales</taxon>
        <taxon>Methylococcaceae</taxon>
        <taxon>Methylocaldum</taxon>
    </lineage>
</organism>
<proteinExistence type="predicted"/>
<name>A0ABM9I590_9GAMM</name>
<evidence type="ECO:0000313" key="2">
    <source>
        <dbReference type="EMBL" id="CAI8900433.1"/>
    </source>
</evidence>
<evidence type="ECO:0000256" key="1">
    <source>
        <dbReference type="SAM" id="MobiDB-lite"/>
    </source>
</evidence>